<keyword evidence="7" id="KW-1185">Reference proteome</keyword>
<feature type="compositionally biased region" description="Polar residues" evidence="4">
    <location>
        <begin position="113"/>
        <end position="125"/>
    </location>
</feature>
<comment type="caution">
    <text evidence="6">The sequence shown here is derived from an EMBL/GenBank/DDBJ whole genome shotgun (WGS) entry which is preliminary data.</text>
</comment>
<dbReference type="PROSITE" id="PS00107">
    <property type="entry name" value="PROTEIN_KINASE_ATP"/>
    <property type="match status" value="1"/>
</dbReference>
<gene>
    <name evidence="6" type="ORF">HGRIS_002147</name>
</gene>
<dbReference type="PROSITE" id="PS50011">
    <property type="entry name" value="PROTEIN_KINASE_DOM"/>
    <property type="match status" value="1"/>
</dbReference>
<dbReference type="PANTHER" id="PTHR24346:SF72">
    <property type="entry name" value="CAMK PROTEIN KINASE"/>
    <property type="match status" value="1"/>
</dbReference>
<dbReference type="PANTHER" id="PTHR24346">
    <property type="entry name" value="MAP/MICROTUBULE AFFINITY-REGULATING KINASE"/>
    <property type="match status" value="1"/>
</dbReference>
<organism evidence="6 7">
    <name type="scientific">Hohenbuehelia grisea</name>
    <dbReference type="NCBI Taxonomy" id="104357"/>
    <lineage>
        <taxon>Eukaryota</taxon>
        <taxon>Fungi</taxon>
        <taxon>Dikarya</taxon>
        <taxon>Basidiomycota</taxon>
        <taxon>Agaricomycotina</taxon>
        <taxon>Agaricomycetes</taxon>
        <taxon>Agaricomycetidae</taxon>
        <taxon>Agaricales</taxon>
        <taxon>Pleurotineae</taxon>
        <taxon>Pleurotaceae</taxon>
        <taxon>Hohenbuehelia</taxon>
    </lineage>
</organism>
<feature type="binding site" evidence="3">
    <location>
        <position position="209"/>
    </location>
    <ligand>
        <name>ATP</name>
        <dbReference type="ChEBI" id="CHEBI:30616"/>
    </ligand>
</feature>
<evidence type="ECO:0000256" key="2">
    <source>
        <dbReference type="ARBA" id="ARBA00022840"/>
    </source>
</evidence>
<feature type="domain" description="Protein kinase" evidence="5">
    <location>
        <begin position="176"/>
        <end position="525"/>
    </location>
</feature>
<accession>A0ABR3JKH4</accession>
<evidence type="ECO:0000256" key="3">
    <source>
        <dbReference type="PROSITE-ProRule" id="PRU10141"/>
    </source>
</evidence>
<dbReference type="InterPro" id="IPR011009">
    <property type="entry name" value="Kinase-like_dom_sf"/>
</dbReference>
<evidence type="ECO:0000313" key="7">
    <source>
        <dbReference type="Proteomes" id="UP001556367"/>
    </source>
</evidence>
<evidence type="ECO:0000256" key="4">
    <source>
        <dbReference type="SAM" id="MobiDB-lite"/>
    </source>
</evidence>
<dbReference type="SUPFAM" id="SSF56112">
    <property type="entry name" value="Protein kinase-like (PK-like)"/>
    <property type="match status" value="2"/>
</dbReference>
<evidence type="ECO:0000259" key="5">
    <source>
        <dbReference type="PROSITE" id="PS50011"/>
    </source>
</evidence>
<feature type="compositionally biased region" description="Polar residues" evidence="4">
    <location>
        <begin position="36"/>
        <end position="48"/>
    </location>
</feature>
<dbReference type="EMBL" id="JASNQZ010000006">
    <property type="protein sequence ID" value="KAL0955965.1"/>
    <property type="molecule type" value="Genomic_DNA"/>
</dbReference>
<feature type="region of interest" description="Disordered" evidence="4">
    <location>
        <begin position="267"/>
        <end position="319"/>
    </location>
</feature>
<keyword evidence="1 3" id="KW-0547">Nucleotide-binding</keyword>
<dbReference type="InterPro" id="IPR000719">
    <property type="entry name" value="Prot_kinase_dom"/>
</dbReference>
<evidence type="ECO:0000313" key="6">
    <source>
        <dbReference type="EMBL" id="KAL0955965.1"/>
    </source>
</evidence>
<feature type="region of interest" description="Disordered" evidence="4">
    <location>
        <begin position="113"/>
        <end position="143"/>
    </location>
</feature>
<dbReference type="Gene3D" id="1.10.510.10">
    <property type="entry name" value="Transferase(Phosphotransferase) domain 1"/>
    <property type="match status" value="1"/>
</dbReference>
<dbReference type="SMART" id="SM00220">
    <property type="entry name" value="S_TKc"/>
    <property type="match status" value="1"/>
</dbReference>
<dbReference type="Gene3D" id="3.30.200.20">
    <property type="entry name" value="Phosphorylase Kinase, domain 1"/>
    <property type="match status" value="1"/>
</dbReference>
<keyword evidence="2 3" id="KW-0067">ATP-binding</keyword>
<dbReference type="Proteomes" id="UP001556367">
    <property type="component" value="Unassembled WGS sequence"/>
</dbReference>
<feature type="compositionally biased region" description="Low complexity" evidence="4">
    <location>
        <begin position="1"/>
        <end position="22"/>
    </location>
</feature>
<sequence>MFSPDPLSPSSSSCFSPMDSDSVQTPFIGPQDLDFCTNTLAEGPTQQVPADFAGGHRSKGVSKESSKSSNFDSAAGYDRLPGGLSYSPESSYTPIADEPNPFEISFSDYSSDSIGTFSSPEQTRSPLPPFGGGVDESTEGTSDDPLDDVYFNYEACLHSPRFPPGHLLNPQFVRNFRLEDELGAGGYGFVMTARHRVGNHEVAVKFIIKSKVPHYAWMTDEALGKLPTEVILLSFIDHKNIVRCLDLYEDELYFYMVQELHGTPWSRPEDPPAAINNANSPPNDHIVPSLSISSSRSSVSVKDSGPRTPSAKHDDLLPSLKQDVRPSLMPCRLVKSEMNALPLPRPEFYRRPSHDLFECIEQSDNKRLTEKQARFVFAQVVDAVHYLDEQGVTHRDLKDENILIDNDFRVKIIDFGSAIIVDPTKPRPYYDLFYGTAAYASSEILLKRPYQAPPAEVWTLGVLLSYLLTGMSPFPKVEHAIEGRILLGSIAKRLPLDAMDLMRRCLDPDPSRRATIGEVKAHKWLRNLQTP</sequence>
<evidence type="ECO:0000256" key="1">
    <source>
        <dbReference type="ARBA" id="ARBA00022741"/>
    </source>
</evidence>
<reference evidence="7" key="1">
    <citation type="submission" date="2024-06" db="EMBL/GenBank/DDBJ databases">
        <title>Multi-omics analyses provide insights into the biosynthesis of the anticancer antibiotic pleurotin in Hohenbuehelia grisea.</title>
        <authorList>
            <person name="Weaver J.A."/>
            <person name="Alberti F."/>
        </authorList>
    </citation>
    <scope>NUCLEOTIDE SEQUENCE [LARGE SCALE GENOMIC DNA]</scope>
    <source>
        <strain evidence="7">T-177</strain>
    </source>
</reference>
<feature type="region of interest" description="Disordered" evidence="4">
    <location>
        <begin position="1"/>
        <end position="82"/>
    </location>
</feature>
<proteinExistence type="predicted"/>
<dbReference type="InterPro" id="IPR008271">
    <property type="entry name" value="Ser/Thr_kinase_AS"/>
</dbReference>
<protein>
    <recommendedName>
        <fullName evidence="5">Protein kinase domain-containing protein</fullName>
    </recommendedName>
</protein>
<dbReference type="Pfam" id="PF00069">
    <property type="entry name" value="Pkinase"/>
    <property type="match status" value="2"/>
</dbReference>
<dbReference type="PROSITE" id="PS00108">
    <property type="entry name" value="PROTEIN_KINASE_ST"/>
    <property type="match status" value="1"/>
</dbReference>
<name>A0ABR3JKH4_9AGAR</name>
<dbReference type="InterPro" id="IPR017441">
    <property type="entry name" value="Protein_kinase_ATP_BS"/>
</dbReference>
<feature type="compositionally biased region" description="Low complexity" evidence="4">
    <location>
        <begin position="272"/>
        <end position="303"/>
    </location>
</feature>